<evidence type="ECO:0000313" key="1">
    <source>
        <dbReference type="EMBL" id="MEW9491966.1"/>
    </source>
</evidence>
<gene>
    <name evidence="1" type="ORF">TQ35_0007195</name>
</gene>
<sequence>MDGRESKVSLGTYYIYVTVASIIVFLFSVMLAPLVPLDEPKVYPYDGGYYDLGIPVGFSFSAFISLMVFLVSAILFWGAENVFYNVIVDASGISFVILNYINYYLIWYVWKPTITLIPFFMEIKYDGATSMQLDLGQIVLILLLYRFYRLYKKSRVPRSLPGPDTHIRGNEGS</sequence>
<comment type="caution">
    <text evidence="1">The sequence shown here is derived from an EMBL/GenBank/DDBJ whole genome shotgun (WGS) entry which is preliminary data.</text>
</comment>
<organism evidence="1 2">
    <name type="scientific">Candidatus Aramenus sulfurataquae</name>
    <dbReference type="NCBI Taxonomy" id="1326980"/>
    <lineage>
        <taxon>Archaea</taxon>
        <taxon>Thermoproteota</taxon>
        <taxon>Thermoprotei</taxon>
        <taxon>Sulfolobales</taxon>
        <taxon>Sulfolobaceae</taxon>
        <taxon>Candidatus Aramenus</taxon>
    </lineage>
</organism>
<name>A0ACC6TQH6_9CREN</name>
<protein>
    <submittedName>
        <fullName evidence="1">Uncharacterized protein</fullName>
    </submittedName>
</protein>
<dbReference type="EMBL" id="JZWS03000009">
    <property type="protein sequence ID" value="MEW9491966.1"/>
    <property type="molecule type" value="Genomic_DNA"/>
</dbReference>
<evidence type="ECO:0000313" key="2">
    <source>
        <dbReference type="Proteomes" id="UP000053480"/>
    </source>
</evidence>
<proteinExistence type="predicted"/>
<reference evidence="1" key="1">
    <citation type="submission" date="2024-07" db="EMBL/GenBank/DDBJ databases">
        <title>Metagenome and Metagenome-Assembled Genomes of Archaea from a hot spring from the geothermal field of Los Azufres, Mexico.</title>
        <authorList>
            <person name="Marin-Paredes R."/>
            <person name="Martinez-Romero E."/>
            <person name="Servin-Garciduenas L.E."/>
        </authorList>
    </citation>
    <scope>NUCLEOTIDE SEQUENCE</scope>
    <source>
        <strain evidence="1">AZ1-454</strain>
    </source>
</reference>
<accession>A0ACC6TQH6</accession>
<dbReference type="Proteomes" id="UP000053480">
    <property type="component" value="Unassembled WGS sequence"/>
</dbReference>